<feature type="non-terminal residue" evidence="1">
    <location>
        <position position="1"/>
    </location>
</feature>
<dbReference type="InterPro" id="IPR012337">
    <property type="entry name" value="RNaseH-like_sf"/>
</dbReference>
<dbReference type="PANTHER" id="PTHR35046:SF9">
    <property type="entry name" value="RNA-DIRECTED DNA POLYMERASE"/>
    <property type="match status" value="1"/>
</dbReference>
<gene>
    <name evidence="1" type="ORF">CR513_33493</name>
</gene>
<reference evidence="1" key="1">
    <citation type="submission" date="2018-05" db="EMBL/GenBank/DDBJ databases">
        <title>Draft genome of Mucuna pruriens seed.</title>
        <authorList>
            <person name="Nnadi N.E."/>
            <person name="Vos R."/>
            <person name="Hasami M.H."/>
            <person name="Devisetty U.K."/>
            <person name="Aguiy J.C."/>
        </authorList>
    </citation>
    <scope>NUCLEOTIDE SEQUENCE [LARGE SCALE GENOMIC DNA]</scope>
    <source>
        <strain evidence="1">JCA_2017</strain>
    </source>
</reference>
<sequence length="160" mass="18579">MANFFKEVVRLHGIPKSIIFNRDSKFLSYFWKTLWGKLGTKLMIIGYPTLNFLITGWSTRLHSTFELIYGYNPLPPLDLRPLPVPSKADPKGLSKAKSMLKLHERAKGFMKNKARGPPLKGEVSSPKEFQTTSTRDGTFLYAEKDKWQCIRPRYSPRVWW</sequence>
<evidence type="ECO:0000313" key="2">
    <source>
        <dbReference type="Proteomes" id="UP000257109"/>
    </source>
</evidence>
<comment type="caution">
    <text evidence="1">The sequence shown here is derived from an EMBL/GenBank/DDBJ whole genome shotgun (WGS) entry which is preliminary data.</text>
</comment>
<organism evidence="1 2">
    <name type="scientific">Mucuna pruriens</name>
    <name type="common">Velvet bean</name>
    <name type="synonym">Dolichos pruriens</name>
    <dbReference type="NCBI Taxonomy" id="157652"/>
    <lineage>
        <taxon>Eukaryota</taxon>
        <taxon>Viridiplantae</taxon>
        <taxon>Streptophyta</taxon>
        <taxon>Embryophyta</taxon>
        <taxon>Tracheophyta</taxon>
        <taxon>Spermatophyta</taxon>
        <taxon>Magnoliopsida</taxon>
        <taxon>eudicotyledons</taxon>
        <taxon>Gunneridae</taxon>
        <taxon>Pentapetalae</taxon>
        <taxon>rosids</taxon>
        <taxon>fabids</taxon>
        <taxon>Fabales</taxon>
        <taxon>Fabaceae</taxon>
        <taxon>Papilionoideae</taxon>
        <taxon>50 kb inversion clade</taxon>
        <taxon>NPAAA clade</taxon>
        <taxon>indigoferoid/millettioid clade</taxon>
        <taxon>Phaseoleae</taxon>
        <taxon>Mucuna</taxon>
    </lineage>
</organism>
<proteinExistence type="predicted"/>
<dbReference type="AlphaFoldDB" id="A0A371G488"/>
<keyword evidence="2" id="KW-1185">Reference proteome</keyword>
<dbReference type="Proteomes" id="UP000257109">
    <property type="component" value="Unassembled WGS sequence"/>
</dbReference>
<dbReference type="SUPFAM" id="SSF53098">
    <property type="entry name" value="Ribonuclease H-like"/>
    <property type="match status" value="1"/>
</dbReference>
<dbReference type="PANTHER" id="PTHR35046">
    <property type="entry name" value="ZINC KNUCKLE (CCHC-TYPE) FAMILY PROTEIN"/>
    <property type="match status" value="1"/>
</dbReference>
<dbReference type="EMBL" id="QJKJ01006819">
    <property type="protein sequence ID" value="RDX85348.1"/>
    <property type="molecule type" value="Genomic_DNA"/>
</dbReference>
<dbReference type="OrthoDB" id="1935586at2759"/>
<accession>A0A371G488</accession>
<protein>
    <recommendedName>
        <fullName evidence="3">Integrase catalytic domain-containing protein</fullName>
    </recommendedName>
</protein>
<name>A0A371G488_MUCPR</name>
<evidence type="ECO:0000313" key="1">
    <source>
        <dbReference type="EMBL" id="RDX85348.1"/>
    </source>
</evidence>
<evidence type="ECO:0008006" key="3">
    <source>
        <dbReference type="Google" id="ProtNLM"/>
    </source>
</evidence>